<feature type="non-terminal residue" evidence="2">
    <location>
        <position position="22"/>
    </location>
</feature>
<evidence type="ECO:0000313" key="2">
    <source>
        <dbReference type="EMBL" id="SVE30099.1"/>
    </source>
</evidence>
<proteinExistence type="predicted"/>
<dbReference type="EMBL" id="UINC01207834">
    <property type="protein sequence ID" value="SVE30099.1"/>
    <property type="molecule type" value="Genomic_DNA"/>
</dbReference>
<reference evidence="2" key="1">
    <citation type="submission" date="2018-05" db="EMBL/GenBank/DDBJ databases">
        <authorList>
            <person name="Lanie J.A."/>
            <person name="Ng W.-L."/>
            <person name="Kazmierczak K.M."/>
            <person name="Andrzejewski T.M."/>
            <person name="Davidsen T.M."/>
            <person name="Wayne K.J."/>
            <person name="Tettelin H."/>
            <person name="Glass J.I."/>
            <person name="Rusch D."/>
            <person name="Podicherti R."/>
            <person name="Tsui H.-C.T."/>
            <person name="Winkler M.E."/>
        </authorList>
    </citation>
    <scope>NUCLEOTIDE SEQUENCE</scope>
</reference>
<feature type="compositionally biased region" description="Basic residues" evidence="1">
    <location>
        <begin position="1"/>
        <end position="10"/>
    </location>
</feature>
<evidence type="ECO:0000256" key="1">
    <source>
        <dbReference type="SAM" id="MobiDB-lite"/>
    </source>
</evidence>
<accession>A0A383CDF7</accession>
<protein>
    <submittedName>
        <fullName evidence="2">Uncharacterized protein</fullName>
    </submittedName>
</protein>
<dbReference type="AlphaFoldDB" id="A0A383CDF7"/>
<organism evidence="2">
    <name type="scientific">marine metagenome</name>
    <dbReference type="NCBI Taxonomy" id="408172"/>
    <lineage>
        <taxon>unclassified sequences</taxon>
        <taxon>metagenomes</taxon>
        <taxon>ecological metagenomes</taxon>
    </lineage>
</organism>
<sequence length="22" mass="2572">RRTCSSRTRPRTAPSCSCRRFS</sequence>
<feature type="non-terminal residue" evidence="2">
    <location>
        <position position="1"/>
    </location>
</feature>
<gene>
    <name evidence="2" type="ORF">METZ01_LOCUS482953</name>
</gene>
<feature type="compositionally biased region" description="Low complexity" evidence="1">
    <location>
        <begin position="11"/>
        <end position="22"/>
    </location>
</feature>
<feature type="region of interest" description="Disordered" evidence="1">
    <location>
        <begin position="1"/>
        <end position="22"/>
    </location>
</feature>
<name>A0A383CDF7_9ZZZZ</name>